<evidence type="ECO:0000256" key="5">
    <source>
        <dbReference type="ARBA" id="ARBA00022833"/>
    </source>
</evidence>
<evidence type="ECO:0000256" key="1">
    <source>
        <dbReference type="ARBA" id="ARBA00001947"/>
    </source>
</evidence>
<evidence type="ECO:0000256" key="2">
    <source>
        <dbReference type="ARBA" id="ARBA00005947"/>
    </source>
</evidence>
<dbReference type="RefSeq" id="WP_025516203.1">
    <property type="nucleotide sequence ID" value="NZ_CP016340.1"/>
</dbReference>
<gene>
    <name evidence="7" type="primary">aphA</name>
    <name evidence="7" type="ORF">SAMEA3906487_03250</name>
</gene>
<dbReference type="STRING" id="123899.SAMEA3906487_03250"/>
<dbReference type="GO" id="GO:0016787">
    <property type="term" value="F:hydrolase activity"/>
    <property type="evidence" value="ECO:0007669"/>
    <property type="project" value="UniProtKB-KW"/>
</dbReference>
<dbReference type="eggNOG" id="COG0123">
    <property type="taxonomic scope" value="Bacteria"/>
</dbReference>
<comment type="similarity">
    <text evidence="2">Belongs to the histone deacetylase family.</text>
</comment>
<accession>A0A157KAB2</accession>
<dbReference type="Gene3D" id="3.40.800.20">
    <property type="entry name" value="Histone deacetylase domain"/>
    <property type="match status" value="1"/>
</dbReference>
<dbReference type="PANTHER" id="PTHR10625:SF17">
    <property type="entry name" value="HISTONE DEACETYLASE 8"/>
    <property type="match status" value="1"/>
</dbReference>
<evidence type="ECO:0000313" key="8">
    <source>
        <dbReference type="Proteomes" id="UP000076825"/>
    </source>
</evidence>
<dbReference type="PANTHER" id="PTHR10625">
    <property type="entry name" value="HISTONE DEACETYLASE HDAC1-RELATED"/>
    <property type="match status" value="1"/>
</dbReference>
<dbReference type="Proteomes" id="UP000076825">
    <property type="component" value="Chromosome 1"/>
</dbReference>
<feature type="domain" description="Histone deacetylase" evidence="6">
    <location>
        <begin position="29"/>
        <end position="334"/>
    </location>
</feature>
<dbReference type="InterPro" id="IPR000286">
    <property type="entry name" value="HDACs"/>
</dbReference>
<dbReference type="GO" id="GO:0046872">
    <property type="term" value="F:metal ion binding"/>
    <property type="evidence" value="ECO:0007669"/>
    <property type="project" value="UniProtKB-KW"/>
</dbReference>
<dbReference type="SUPFAM" id="SSF52768">
    <property type="entry name" value="Arginase/deacetylase"/>
    <property type="match status" value="1"/>
</dbReference>
<protein>
    <submittedName>
        <fullName evidence="7">Acetylpolyamine aminohydrolase</fullName>
    </submittedName>
</protein>
<dbReference type="EMBL" id="LT546645">
    <property type="protein sequence ID" value="SAI72545.1"/>
    <property type="molecule type" value="Genomic_DNA"/>
</dbReference>
<evidence type="ECO:0000256" key="4">
    <source>
        <dbReference type="ARBA" id="ARBA00022801"/>
    </source>
</evidence>
<dbReference type="GeneID" id="56589510"/>
<dbReference type="PATRIC" id="fig|123899.6.peg.3247"/>
<dbReference type="GO" id="GO:0040029">
    <property type="term" value="P:epigenetic regulation of gene expression"/>
    <property type="evidence" value="ECO:0007669"/>
    <property type="project" value="TreeGrafter"/>
</dbReference>
<organism evidence="7 8">
    <name type="scientific">Bordetella trematum</name>
    <dbReference type="NCBI Taxonomy" id="123899"/>
    <lineage>
        <taxon>Bacteria</taxon>
        <taxon>Pseudomonadati</taxon>
        <taxon>Pseudomonadota</taxon>
        <taxon>Betaproteobacteria</taxon>
        <taxon>Burkholderiales</taxon>
        <taxon>Alcaligenaceae</taxon>
        <taxon>Bordetella</taxon>
    </lineage>
</organism>
<reference evidence="7 8" key="1">
    <citation type="submission" date="2016-04" db="EMBL/GenBank/DDBJ databases">
        <authorList>
            <consortium name="Pathogen Informatics"/>
        </authorList>
    </citation>
    <scope>NUCLEOTIDE SEQUENCE [LARGE SCALE GENOMIC DNA]</scope>
    <source>
        <strain evidence="7 8">H044680328</strain>
    </source>
</reference>
<evidence type="ECO:0000256" key="3">
    <source>
        <dbReference type="ARBA" id="ARBA00022723"/>
    </source>
</evidence>
<evidence type="ECO:0000259" key="6">
    <source>
        <dbReference type="Pfam" id="PF00850"/>
    </source>
</evidence>
<evidence type="ECO:0000313" key="7">
    <source>
        <dbReference type="EMBL" id="SAI72545.1"/>
    </source>
</evidence>
<proteinExistence type="inferred from homology"/>
<dbReference type="InterPro" id="IPR023696">
    <property type="entry name" value="Ureohydrolase_dom_sf"/>
</dbReference>
<dbReference type="PRINTS" id="PR01270">
    <property type="entry name" value="HDASUPER"/>
</dbReference>
<dbReference type="KEGG" id="btrm:SAMEA390648703250"/>
<comment type="cofactor">
    <cofactor evidence="1">
        <name>Zn(2+)</name>
        <dbReference type="ChEBI" id="CHEBI:29105"/>
    </cofactor>
</comment>
<name>A0A157KAB2_9BORD</name>
<sequence>MKYTLSISHDGHSPRDIVIRGAKVQNHEIPERAERLHEAMRALGHSEVPVRDWGMRWISAVHDLGYLEFLETAHARWMQLPNASPVIHAHAHPHYSLRTPPASIQGQTGYYLGGGSAPMTAGTWRAALSSAHCALEAAQWVLEGERETYALCRPPGHHAYRDYAGGFCYLNNVGIAANFLARHMGRVAILDIDTHHGDGTQSLFYERDDVHFVSVHGDPDALFPFYAGHAHERGRGAGEGFNLNLPLPMRSEDPAWLDAVHAGMRSIDHYSPAALLVSLGFDAFKGDPSSDLCVSTEGFRQAGLRIGAWNGPIVLVQEGGYVVDKLAENLSAFLDGFFTSRTRA</sequence>
<dbReference type="GO" id="GO:0004407">
    <property type="term" value="F:histone deacetylase activity"/>
    <property type="evidence" value="ECO:0007669"/>
    <property type="project" value="TreeGrafter"/>
</dbReference>
<dbReference type="CDD" id="cd10001">
    <property type="entry name" value="HDAC_classII_APAH"/>
    <property type="match status" value="1"/>
</dbReference>
<dbReference type="Pfam" id="PF00850">
    <property type="entry name" value="Hist_deacetyl"/>
    <property type="match status" value="1"/>
</dbReference>
<keyword evidence="4 7" id="KW-0378">Hydrolase</keyword>
<keyword evidence="8" id="KW-1185">Reference proteome</keyword>
<dbReference type="AlphaFoldDB" id="A0A157KAB2"/>
<keyword evidence="5" id="KW-0862">Zinc</keyword>
<dbReference type="InterPro" id="IPR023801">
    <property type="entry name" value="His_deacetylse_dom"/>
</dbReference>
<dbReference type="InterPro" id="IPR037138">
    <property type="entry name" value="His_deacetylse_dom_sf"/>
</dbReference>
<keyword evidence="3" id="KW-0479">Metal-binding</keyword>